<dbReference type="PRINTS" id="PR00260">
    <property type="entry name" value="CHEMTRNSDUCR"/>
</dbReference>
<dbReference type="SUPFAM" id="SSF58104">
    <property type="entry name" value="Methyl-accepting chemotaxis protein (MCP) signaling domain"/>
    <property type="match status" value="1"/>
</dbReference>
<feature type="domain" description="HAMP" evidence="8">
    <location>
        <begin position="211"/>
        <end position="263"/>
    </location>
</feature>
<evidence type="ECO:0000259" key="8">
    <source>
        <dbReference type="PROSITE" id="PS50885"/>
    </source>
</evidence>
<dbReference type="PROSITE" id="PS50111">
    <property type="entry name" value="CHEMOTAXIS_TRANSDUC_2"/>
    <property type="match status" value="1"/>
</dbReference>
<evidence type="ECO:0000256" key="1">
    <source>
        <dbReference type="ARBA" id="ARBA00022692"/>
    </source>
</evidence>
<dbReference type="GO" id="GO:0016020">
    <property type="term" value="C:membrane"/>
    <property type="evidence" value="ECO:0007669"/>
    <property type="project" value="InterPro"/>
</dbReference>
<proteinExistence type="inferred from homology"/>
<protein>
    <submittedName>
        <fullName evidence="9">Methyl-accepting chemotaxis protein</fullName>
    </submittedName>
</protein>
<dbReference type="RefSeq" id="WP_231446888.1">
    <property type="nucleotide sequence ID" value="NZ_JAJOMB010000016.1"/>
</dbReference>
<comment type="caution">
    <text evidence="9">The sequence shown here is derived from an EMBL/GenBank/DDBJ whole genome shotgun (WGS) entry which is preliminary data.</text>
</comment>
<evidence type="ECO:0000256" key="6">
    <source>
        <dbReference type="SAM" id="Phobius"/>
    </source>
</evidence>
<dbReference type="EMBL" id="JAJOMB010000016">
    <property type="protein sequence ID" value="MCD5314405.1"/>
    <property type="molecule type" value="Genomic_DNA"/>
</dbReference>
<dbReference type="InterPro" id="IPR004089">
    <property type="entry name" value="MCPsignal_dom"/>
</dbReference>
<accession>A0A9X1NHZ8</accession>
<dbReference type="PROSITE" id="PS50885">
    <property type="entry name" value="HAMP"/>
    <property type="match status" value="1"/>
</dbReference>
<feature type="domain" description="Methyl-accepting transducer" evidence="7">
    <location>
        <begin position="261"/>
        <end position="486"/>
    </location>
</feature>
<dbReference type="PANTHER" id="PTHR32089">
    <property type="entry name" value="METHYL-ACCEPTING CHEMOTAXIS PROTEIN MCPB"/>
    <property type="match status" value="1"/>
</dbReference>
<keyword evidence="3 5" id="KW-0807">Transducer</keyword>
<dbReference type="SMART" id="SM00304">
    <property type="entry name" value="HAMP"/>
    <property type="match status" value="1"/>
</dbReference>
<dbReference type="Pfam" id="PF00672">
    <property type="entry name" value="HAMP"/>
    <property type="match status" value="1"/>
</dbReference>
<evidence type="ECO:0000256" key="4">
    <source>
        <dbReference type="ARBA" id="ARBA00029447"/>
    </source>
</evidence>
<reference evidence="9" key="1">
    <citation type="submission" date="2021-11" db="EMBL/GenBank/DDBJ databases">
        <title>Streptomyces corallinus and Kineosporia corallina sp. nov., two new coral-derived marine actinobacteria.</title>
        <authorList>
            <person name="Buangrab K."/>
            <person name="Sutthacheep M."/>
            <person name="Yeemin T."/>
            <person name="Harunari E."/>
            <person name="Igarashi Y."/>
            <person name="Sripreechasak P."/>
            <person name="Kanchanasin P."/>
            <person name="Tanasupawat S."/>
            <person name="Phongsopitanun W."/>
        </authorList>
    </citation>
    <scope>NUCLEOTIDE SEQUENCE</scope>
    <source>
        <strain evidence="9">JCM 31032</strain>
    </source>
</reference>
<comment type="similarity">
    <text evidence="4">Belongs to the methyl-accepting chemotaxis (MCP) protein family.</text>
</comment>
<evidence type="ECO:0000313" key="9">
    <source>
        <dbReference type="EMBL" id="MCD5314405.1"/>
    </source>
</evidence>
<dbReference type="GO" id="GO:0004888">
    <property type="term" value="F:transmembrane signaling receptor activity"/>
    <property type="evidence" value="ECO:0007669"/>
    <property type="project" value="InterPro"/>
</dbReference>
<dbReference type="Gene3D" id="1.10.287.950">
    <property type="entry name" value="Methyl-accepting chemotaxis protein"/>
    <property type="match status" value="1"/>
</dbReference>
<dbReference type="CDD" id="cd06225">
    <property type="entry name" value="HAMP"/>
    <property type="match status" value="1"/>
</dbReference>
<sequence>MRLVSAFAVVALLLCVVVVAGLLAIDRQSAASRKVASAGALVSDVGTATYRTADFNGWQTAYAFDIARNTPDATSDSGSSRKAFLASTAAFTQDLARLRQHDLSAEERRMLDRTSTAFQEFMNLDADIIARYRQDTPTARAAADELVLGRAIELFQAVTTQLSDLTADVNRSTATTIAAAESAATQAKVLMLATGLVALLLAGALAALITRSVTRPMHRLVVDLDRLAGGDLRGRPQIEGRDEITDLARSLAQVLEVTRASMAMIGRNADSLAAAAEQLTATTTSIRSSALDTSAQAEVAGGSAAEITSSIQSVSTAAGEMSGAIREIADNAGRASTVDKLGRSSTEISDVINTITAIAAQTNLLALNATIEAARAGTAGKGFAVVADEVKQLAQQTAEATAQITGRIDTLRLDAAGAVDAITDITQVISTISDYQTIIASAVEEQSGTTSEINTSVALAADACAQVDHNISGVASNATLTTSGVTDAERATLELARMSAELSTTVARFQI</sequence>
<dbReference type="InterPro" id="IPR004090">
    <property type="entry name" value="Chemotax_Me-accpt_rcpt"/>
</dbReference>
<feature type="transmembrane region" description="Helical" evidence="6">
    <location>
        <begin position="189"/>
        <end position="209"/>
    </location>
</feature>
<evidence type="ECO:0000256" key="5">
    <source>
        <dbReference type="PROSITE-ProRule" id="PRU00284"/>
    </source>
</evidence>
<dbReference type="Pfam" id="PF00015">
    <property type="entry name" value="MCPsignal"/>
    <property type="match status" value="1"/>
</dbReference>
<dbReference type="GO" id="GO:0007165">
    <property type="term" value="P:signal transduction"/>
    <property type="evidence" value="ECO:0007669"/>
    <property type="project" value="UniProtKB-KW"/>
</dbReference>
<dbReference type="InterPro" id="IPR003660">
    <property type="entry name" value="HAMP_dom"/>
</dbReference>
<gene>
    <name evidence="9" type="ORF">LR394_26210</name>
</gene>
<dbReference type="PANTHER" id="PTHR32089:SF112">
    <property type="entry name" value="LYSOZYME-LIKE PROTEIN-RELATED"/>
    <property type="match status" value="1"/>
</dbReference>
<evidence type="ECO:0000313" key="10">
    <source>
        <dbReference type="Proteomes" id="UP001138997"/>
    </source>
</evidence>
<keyword evidence="10" id="KW-1185">Reference proteome</keyword>
<dbReference type="SMART" id="SM00283">
    <property type="entry name" value="MA"/>
    <property type="match status" value="1"/>
</dbReference>
<keyword evidence="1 6" id="KW-0812">Transmembrane</keyword>
<dbReference type="AlphaFoldDB" id="A0A9X1NHZ8"/>
<evidence type="ECO:0000259" key="7">
    <source>
        <dbReference type="PROSITE" id="PS50111"/>
    </source>
</evidence>
<evidence type="ECO:0000256" key="3">
    <source>
        <dbReference type="ARBA" id="ARBA00023224"/>
    </source>
</evidence>
<dbReference type="GO" id="GO:0006935">
    <property type="term" value="P:chemotaxis"/>
    <property type="evidence" value="ECO:0007669"/>
    <property type="project" value="InterPro"/>
</dbReference>
<organism evidence="9 10">
    <name type="scientific">Kineosporia babensis</name>
    <dbReference type="NCBI Taxonomy" id="499548"/>
    <lineage>
        <taxon>Bacteria</taxon>
        <taxon>Bacillati</taxon>
        <taxon>Actinomycetota</taxon>
        <taxon>Actinomycetes</taxon>
        <taxon>Kineosporiales</taxon>
        <taxon>Kineosporiaceae</taxon>
        <taxon>Kineosporia</taxon>
    </lineage>
</organism>
<evidence type="ECO:0000256" key="2">
    <source>
        <dbReference type="ARBA" id="ARBA00022989"/>
    </source>
</evidence>
<name>A0A9X1NHZ8_9ACTN</name>
<dbReference type="Proteomes" id="UP001138997">
    <property type="component" value="Unassembled WGS sequence"/>
</dbReference>
<keyword evidence="2 6" id="KW-1133">Transmembrane helix</keyword>
<keyword evidence="6" id="KW-0472">Membrane</keyword>